<dbReference type="Pfam" id="PF00401">
    <property type="entry name" value="ATP-synt_DE"/>
    <property type="match status" value="1"/>
</dbReference>
<keyword evidence="5 9" id="KW-0406">Ion transport</keyword>
<keyword evidence="9" id="KW-1003">Cell membrane</keyword>
<comment type="function">
    <text evidence="1 9">Produces ATP from ADP in the presence of a proton gradient across the membrane.</text>
</comment>
<dbReference type="InterPro" id="IPR020546">
    <property type="entry name" value="ATP_synth_F1_dsu/esu_N"/>
</dbReference>
<dbReference type="NCBIfam" id="TIGR01216">
    <property type="entry name" value="ATP_synt_epsi"/>
    <property type="match status" value="1"/>
</dbReference>
<keyword evidence="7 9" id="KW-0139">CF(1)</keyword>
<feature type="domain" description="ATP synthase epsilon subunit C-terminal" evidence="11">
    <location>
        <begin position="86"/>
        <end position="131"/>
    </location>
</feature>
<dbReference type="HAMAP" id="MF_00530">
    <property type="entry name" value="ATP_synth_epsil_bac"/>
    <property type="match status" value="1"/>
</dbReference>
<reference evidence="14" key="1">
    <citation type="journal article" date="2022" name="Int. J. Syst. Evol. Microbiol.">
        <title>Anaeromyxobacter oryzae sp. nov., Anaeromyxobacter diazotrophicus sp. nov. and Anaeromyxobacter paludicola sp. nov., isolated from paddy soils.</title>
        <authorList>
            <person name="Itoh H."/>
            <person name="Xu Z."/>
            <person name="Mise K."/>
            <person name="Masuda Y."/>
            <person name="Ushijima N."/>
            <person name="Hayakawa C."/>
            <person name="Shiratori Y."/>
            <person name="Senoo K."/>
        </authorList>
    </citation>
    <scope>NUCLEOTIDE SEQUENCE [LARGE SCALE GENOMIC DNA]</scope>
    <source>
        <strain evidence="14">Red232</strain>
    </source>
</reference>
<evidence type="ECO:0000256" key="9">
    <source>
        <dbReference type="HAMAP-Rule" id="MF_00530"/>
    </source>
</evidence>
<dbReference type="SUPFAM" id="SSF51344">
    <property type="entry name" value="Epsilon subunit of F1F0-ATP synthase N-terminal domain"/>
    <property type="match status" value="1"/>
</dbReference>
<organism evidence="13 14">
    <name type="scientific">Anaeromyxobacter oryzae</name>
    <dbReference type="NCBI Taxonomy" id="2918170"/>
    <lineage>
        <taxon>Bacteria</taxon>
        <taxon>Pseudomonadati</taxon>
        <taxon>Myxococcota</taxon>
        <taxon>Myxococcia</taxon>
        <taxon>Myxococcales</taxon>
        <taxon>Cystobacterineae</taxon>
        <taxon>Anaeromyxobacteraceae</taxon>
        <taxon>Anaeromyxobacter</taxon>
    </lineage>
</organism>
<evidence type="ECO:0000256" key="1">
    <source>
        <dbReference type="ARBA" id="ARBA00003543"/>
    </source>
</evidence>
<dbReference type="CDD" id="cd12152">
    <property type="entry name" value="F1-ATPase_delta"/>
    <property type="match status" value="1"/>
</dbReference>
<evidence type="ECO:0000313" key="13">
    <source>
        <dbReference type="EMBL" id="BDG03501.1"/>
    </source>
</evidence>
<comment type="subcellular location">
    <subcellularLocation>
        <location evidence="9">Cell membrane</location>
        <topology evidence="9">Peripheral membrane protein</topology>
    </subcellularLocation>
    <subcellularLocation>
        <location evidence="2">Endomembrane system</location>
        <topology evidence="2">Peripheral membrane protein</topology>
    </subcellularLocation>
</comment>
<dbReference type="Gene3D" id="1.20.5.440">
    <property type="entry name" value="ATP synthase delta/epsilon subunit, C-terminal domain"/>
    <property type="match status" value="1"/>
</dbReference>
<evidence type="ECO:0000256" key="5">
    <source>
        <dbReference type="ARBA" id="ARBA00023065"/>
    </source>
</evidence>
<dbReference type="PANTHER" id="PTHR13822:SF10">
    <property type="entry name" value="ATP SYNTHASE EPSILON CHAIN, CHLOROPLASTIC"/>
    <property type="match status" value="1"/>
</dbReference>
<comment type="subunit">
    <text evidence="9 10">F-type ATPases have 2 components, CF(1) - the catalytic core - and CF(0) - the membrane proton channel. CF(1) has five subunits: alpha(3), beta(3), gamma(1), delta(1), epsilon(1). CF(0) has three main subunits: a, b and c.</text>
</comment>
<keyword evidence="4 9" id="KW-0813">Transport</keyword>
<dbReference type="RefSeq" id="WP_248361565.1">
    <property type="nucleotide sequence ID" value="NZ_AP025591.1"/>
</dbReference>
<dbReference type="Proteomes" id="UP001162891">
    <property type="component" value="Chromosome"/>
</dbReference>
<dbReference type="NCBIfam" id="NF009980">
    <property type="entry name" value="PRK13446.1"/>
    <property type="match status" value="1"/>
</dbReference>
<keyword evidence="9" id="KW-0375">Hydrogen ion transport</keyword>
<proteinExistence type="inferred from homology"/>
<dbReference type="Pfam" id="PF02823">
    <property type="entry name" value="ATP-synt_DE_N"/>
    <property type="match status" value="1"/>
</dbReference>
<keyword evidence="8 9" id="KW-0066">ATP synthesis</keyword>
<evidence type="ECO:0000256" key="8">
    <source>
        <dbReference type="ARBA" id="ARBA00023310"/>
    </source>
</evidence>
<evidence type="ECO:0000256" key="4">
    <source>
        <dbReference type="ARBA" id="ARBA00022448"/>
    </source>
</evidence>
<evidence type="ECO:0000259" key="12">
    <source>
        <dbReference type="Pfam" id="PF02823"/>
    </source>
</evidence>
<keyword evidence="6 9" id="KW-0472">Membrane</keyword>
<gene>
    <name evidence="9 13" type="primary">atpC</name>
    <name evidence="13" type="ORF">AMOR_24970</name>
</gene>
<dbReference type="InterPro" id="IPR036771">
    <property type="entry name" value="ATPsynth_dsu/esu_N"/>
</dbReference>
<evidence type="ECO:0000256" key="10">
    <source>
        <dbReference type="RuleBase" id="RU003656"/>
    </source>
</evidence>
<dbReference type="Gene3D" id="2.60.15.10">
    <property type="entry name" value="F0F1 ATP synthase delta/epsilon subunit, N-terminal"/>
    <property type="match status" value="1"/>
</dbReference>
<dbReference type="InterPro" id="IPR001469">
    <property type="entry name" value="ATP_synth_F1_dsu/esu"/>
</dbReference>
<comment type="similarity">
    <text evidence="3 9 10">Belongs to the ATPase epsilon chain family.</text>
</comment>
<evidence type="ECO:0000256" key="2">
    <source>
        <dbReference type="ARBA" id="ARBA00004184"/>
    </source>
</evidence>
<sequence length="132" mass="14327">MPLSLDIVTPERRVLSVTTDEVRAPGALGGFGIRLNHEPFMTALEPGRLTYLEGGREHHYAVGGGFLQVADNKVIVLADTAEAAGDIDVSRAQKAFEDAQNRLLKLTEQDEHYATESARVKRATARLTVAGK</sequence>
<dbReference type="InterPro" id="IPR020547">
    <property type="entry name" value="ATP_synth_F1_esu_C"/>
</dbReference>
<evidence type="ECO:0000256" key="6">
    <source>
        <dbReference type="ARBA" id="ARBA00023136"/>
    </source>
</evidence>
<accession>A0ABM7WVH2</accession>
<evidence type="ECO:0000259" key="11">
    <source>
        <dbReference type="Pfam" id="PF00401"/>
    </source>
</evidence>
<protein>
    <recommendedName>
        <fullName evidence="9">ATP synthase epsilon chain</fullName>
    </recommendedName>
    <alternativeName>
        <fullName evidence="9">ATP synthase F1 sector epsilon subunit</fullName>
    </alternativeName>
    <alternativeName>
        <fullName evidence="9">F-ATPase epsilon subunit</fullName>
    </alternativeName>
</protein>
<name>A0ABM7WVH2_9BACT</name>
<evidence type="ECO:0000313" key="14">
    <source>
        <dbReference type="Proteomes" id="UP001162891"/>
    </source>
</evidence>
<dbReference type="PANTHER" id="PTHR13822">
    <property type="entry name" value="ATP SYNTHASE DELTA/EPSILON CHAIN"/>
    <property type="match status" value="1"/>
</dbReference>
<dbReference type="EMBL" id="AP025591">
    <property type="protein sequence ID" value="BDG03501.1"/>
    <property type="molecule type" value="Genomic_DNA"/>
</dbReference>
<feature type="domain" description="ATP synthase F1 complex delta/epsilon subunit N-terminal" evidence="12">
    <location>
        <begin position="3"/>
        <end position="81"/>
    </location>
</feature>
<evidence type="ECO:0000256" key="3">
    <source>
        <dbReference type="ARBA" id="ARBA00005712"/>
    </source>
</evidence>
<keyword evidence="14" id="KW-1185">Reference proteome</keyword>
<evidence type="ECO:0000256" key="7">
    <source>
        <dbReference type="ARBA" id="ARBA00023196"/>
    </source>
</evidence>